<reference evidence="2 3" key="1">
    <citation type="submission" date="2019-11" db="EMBL/GenBank/DDBJ databases">
        <title>Whole genome sequence of Oryza granulata.</title>
        <authorList>
            <person name="Li W."/>
        </authorList>
    </citation>
    <scope>NUCLEOTIDE SEQUENCE [LARGE SCALE GENOMIC DNA]</scope>
    <source>
        <strain evidence="3">cv. Menghai</strain>
        <tissue evidence="2">Leaf</tissue>
    </source>
</reference>
<sequence>MRPTSNKRRPYRAEVGLGWGEEDHHNEIMGEGWSGVEVNDSSDQKSHTQNMTTNLRMSQKDRIS</sequence>
<accession>A0A6G1DQ30</accession>
<keyword evidence="3" id="KW-1185">Reference proteome</keyword>
<feature type="region of interest" description="Disordered" evidence="1">
    <location>
        <begin position="22"/>
        <end position="64"/>
    </location>
</feature>
<evidence type="ECO:0000256" key="1">
    <source>
        <dbReference type="SAM" id="MobiDB-lite"/>
    </source>
</evidence>
<evidence type="ECO:0000313" key="3">
    <source>
        <dbReference type="Proteomes" id="UP000479710"/>
    </source>
</evidence>
<name>A0A6G1DQ30_9ORYZ</name>
<organism evidence="2 3">
    <name type="scientific">Oryza meyeriana var. granulata</name>
    <dbReference type="NCBI Taxonomy" id="110450"/>
    <lineage>
        <taxon>Eukaryota</taxon>
        <taxon>Viridiplantae</taxon>
        <taxon>Streptophyta</taxon>
        <taxon>Embryophyta</taxon>
        <taxon>Tracheophyta</taxon>
        <taxon>Spermatophyta</taxon>
        <taxon>Magnoliopsida</taxon>
        <taxon>Liliopsida</taxon>
        <taxon>Poales</taxon>
        <taxon>Poaceae</taxon>
        <taxon>BOP clade</taxon>
        <taxon>Oryzoideae</taxon>
        <taxon>Oryzeae</taxon>
        <taxon>Oryzinae</taxon>
        <taxon>Oryza</taxon>
        <taxon>Oryza meyeriana</taxon>
    </lineage>
</organism>
<dbReference type="EMBL" id="SPHZ02000006">
    <property type="protein sequence ID" value="KAF0914569.1"/>
    <property type="molecule type" value="Genomic_DNA"/>
</dbReference>
<protein>
    <submittedName>
        <fullName evidence="2">Uncharacterized protein</fullName>
    </submittedName>
</protein>
<evidence type="ECO:0000313" key="2">
    <source>
        <dbReference type="EMBL" id="KAF0914569.1"/>
    </source>
</evidence>
<feature type="compositionally biased region" description="Polar residues" evidence="1">
    <location>
        <begin position="47"/>
        <end position="57"/>
    </location>
</feature>
<comment type="caution">
    <text evidence="2">The sequence shown here is derived from an EMBL/GenBank/DDBJ whole genome shotgun (WGS) entry which is preliminary data.</text>
</comment>
<gene>
    <name evidence="2" type="ORF">E2562_030374</name>
</gene>
<proteinExistence type="predicted"/>
<dbReference type="AlphaFoldDB" id="A0A6G1DQ30"/>
<dbReference type="Proteomes" id="UP000479710">
    <property type="component" value="Unassembled WGS sequence"/>
</dbReference>